<accession>A0ABS8SIS9</accession>
<comment type="caution">
    <text evidence="1">The sequence shown here is derived from an EMBL/GenBank/DDBJ whole genome shotgun (WGS) entry which is preliminary data.</text>
</comment>
<proteinExistence type="predicted"/>
<dbReference type="EMBL" id="JACEIK010000543">
    <property type="protein sequence ID" value="MCD7458813.1"/>
    <property type="molecule type" value="Genomic_DNA"/>
</dbReference>
<name>A0ABS8SIS9_DATST</name>
<sequence>MATLVPHEVENWTCINGCNNDLSNFDHSQIDCALLMSLLDDSQGLEDIDHDNERLSSVIRSLEAEIDDQHMIKDHNSFQNSHQGSTNREDCQPWESIQCKSQDFLESDGLDLNWMDIEMDIAPSSSISDDMNFWYMDNSYGQDHEAHDVYEYGYGAFPLEENDHNSWGQEQNSSTLTTQS</sequence>
<evidence type="ECO:0000313" key="2">
    <source>
        <dbReference type="Proteomes" id="UP000823775"/>
    </source>
</evidence>
<reference evidence="1 2" key="1">
    <citation type="journal article" date="2021" name="BMC Genomics">
        <title>Datura genome reveals duplications of psychoactive alkaloid biosynthetic genes and high mutation rate following tissue culture.</title>
        <authorList>
            <person name="Rajewski A."/>
            <person name="Carter-House D."/>
            <person name="Stajich J."/>
            <person name="Litt A."/>
        </authorList>
    </citation>
    <scope>NUCLEOTIDE SEQUENCE [LARGE SCALE GENOMIC DNA]</scope>
    <source>
        <strain evidence="1">AR-01</strain>
    </source>
</reference>
<gene>
    <name evidence="1" type="ORF">HAX54_039279</name>
</gene>
<evidence type="ECO:0000313" key="1">
    <source>
        <dbReference type="EMBL" id="MCD7458813.1"/>
    </source>
</evidence>
<dbReference type="PANTHER" id="PTHR37611:SF4">
    <property type="entry name" value="OS06G0538400 PROTEIN"/>
    <property type="match status" value="1"/>
</dbReference>
<keyword evidence="2" id="KW-1185">Reference proteome</keyword>
<protein>
    <submittedName>
        <fullName evidence="1">Uncharacterized protein</fullName>
    </submittedName>
</protein>
<organism evidence="1 2">
    <name type="scientific">Datura stramonium</name>
    <name type="common">Jimsonweed</name>
    <name type="synonym">Common thornapple</name>
    <dbReference type="NCBI Taxonomy" id="4076"/>
    <lineage>
        <taxon>Eukaryota</taxon>
        <taxon>Viridiplantae</taxon>
        <taxon>Streptophyta</taxon>
        <taxon>Embryophyta</taxon>
        <taxon>Tracheophyta</taxon>
        <taxon>Spermatophyta</taxon>
        <taxon>Magnoliopsida</taxon>
        <taxon>eudicotyledons</taxon>
        <taxon>Gunneridae</taxon>
        <taxon>Pentapetalae</taxon>
        <taxon>asterids</taxon>
        <taxon>lamiids</taxon>
        <taxon>Solanales</taxon>
        <taxon>Solanaceae</taxon>
        <taxon>Solanoideae</taxon>
        <taxon>Datureae</taxon>
        <taxon>Datura</taxon>
    </lineage>
</organism>
<dbReference type="Proteomes" id="UP000823775">
    <property type="component" value="Unassembled WGS sequence"/>
</dbReference>
<dbReference type="PANTHER" id="PTHR37611">
    <property type="entry name" value="VIRUS-SPECIFIC-SIGNALING-PATHWAY REGULATED PROTEIN-RELATED"/>
    <property type="match status" value="1"/>
</dbReference>